<organism evidence="4 5">
    <name type="scientific">Dactylonectria macrodidyma</name>
    <dbReference type="NCBI Taxonomy" id="307937"/>
    <lineage>
        <taxon>Eukaryota</taxon>
        <taxon>Fungi</taxon>
        <taxon>Dikarya</taxon>
        <taxon>Ascomycota</taxon>
        <taxon>Pezizomycotina</taxon>
        <taxon>Sordariomycetes</taxon>
        <taxon>Hypocreomycetidae</taxon>
        <taxon>Hypocreales</taxon>
        <taxon>Nectriaceae</taxon>
        <taxon>Dactylonectria</taxon>
    </lineage>
</organism>
<dbReference type="AlphaFoldDB" id="A0A9P9ITW2"/>
<accession>A0A9P9ITW2</accession>
<evidence type="ECO:0000256" key="1">
    <source>
        <dbReference type="ARBA" id="ARBA00008072"/>
    </source>
</evidence>
<evidence type="ECO:0000259" key="3">
    <source>
        <dbReference type="SMART" id="SM00829"/>
    </source>
</evidence>
<dbReference type="Proteomes" id="UP000738349">
    <property type="component" value="Unassembled WGS sequence"/>
</dbReference>
<dbReference type="GO" id="GO:0016651">
    <property type="term" value="F:oxidoreductase activity, acting on NAD(P)H"/>
    <property type="evidence" value="ECO:0007669"/>
    <property type="project" value="InterPro"/>
</dbReference>
<sequence length="334" mass="34976">MSNNQAAWVDRPGEKIRIGTHDLGKPGPGEVMIKNVAVAINPADCLLQSTGGWVDKWPTILGYDLAGEVISTGTGVNDIALGQRVLACALHLSLKDRAFQQYSVVRADVVTPVTDDMTFEQAAVIPLALATAAAGLYQKGFLDLPLPKTPPRSKVGKTILIWGGSSSVGCAAIQLAVASGFDVVTTASTRNFGLCSDLGARVVLDYHSSQIKEEMIQVLRETEVVGAFAAISTLDTITTLAEIIAALGGGLISTTKPPPEDLPEGVFARMVGATDYAAVQGQKLFKDYLPTALRLGAYKAAPSPYVVGDGLKNIQTGIETLAKGVSASKIVVTL</sequence>
<dbReference type="SMART" id="SM00829">
    <property type="entry name" value="PKS_ER"/>
    <property type="match status" value="1"/>
</dbReference>
<proteinExistence type="inferred from homology"/>
<dbReference type="InterPro" id="IPR011032">
    <property type="entry name" value="GroES-like_sf"/>
</dbReference>
<comment type="caution">
    <text evidence="4">The sequence shown here is derived from an EMBL/GenBank/DDBJ whole genome shotgun (WGS) entry which is preliminary data.</text>
</comment>
<evidence type="ECO:0000313" key="5">
    <source>
        <dbReference type="Proteomes" id="UP000738349"/>
    </source>
</evidence>
<dbReference type="OrthoDB" id="48317at2759"/>
<feature type="domain" description="Enoyl reductase (ER)" evidence="3">
    <location>
        <begin position="13"/>
        <end position="332"/>
    </location>
</feature>
<dbReference type="InterPro" id="IPR013154">
    <property type="entry name" value="ADH-like_N"/>
</dbReference>
<dbReference type="SUPFAM" id="SSF50129">
    <property type="entry name" value="GroES-like"/>
    <property type="match status" value="1"/>
</dbReference>
<keyword evidence="5" id="KW-1185">Reference proteome</keyword>
<dbReference type="InterPro" id="IPR047122">
    <property type="entry name" value="Trans-enoyl_RdTase-like"/>
</dbReference>
<gene>
    <name evidence="4" type="ORF">EDB81DRAFT_905607</name>
</gene>
<dbReference type="PANTHER" id="PTHR45348:SF2">
    <property type="entry name" value="ZINC-TYPE ALCOHOL DEHYDROGENASE-LIKE PROTEIN C2E1P3.01"/>
    <property type="match status" value="1"/>
</dbReference>
<dbReference type="InterPro" id="IPR036291">
    <property type="entry name" value="NAD(P)-bd_dom_sf"/>
</dbReference>
<dbReference type="SUPFAM" id="SSF51735">
    <property type="entry name" value="NAD(P)-binding Rossmann-fold domains"/>
    <property type="match status" value="1"/>
</dbReference>
<name>A0A9P9ITW2_9HYPO</name>
<dbReference type="Gene3D" id="3.90.180.10">
    <property type="entry name" value="Medium-chain alcohol dehydrogenases, catalytic domain"/>
    <property type="match status" value="1"/>
</dbReference>
<reference evidence="4" key="1">
    <citation type="journal article" date="2021" name="Nat. Commun.">
        <title>Genetic determinants of endophytism in the Arabidopsis root mycobiome.</title>
        <authorList>
            <person name="Mesny F."/>
            <person name="Miyauchi S."/>
            <person name="Thiergart T."/>
            <person name="Pickel B."/>
            <person name="Atanasova L."/>
            <person name="Karlsson M."/>
            <person name="Huettel B."/>
            <person name="Barry K.W."/>
            <person name="Haridas S."/>
            <person name="Chen C."/>
            <person name="Bauer D."/>
            <person name="Andreopoulos W."/>
            <person name="Pangilinan J."/>
            <person name="LaButti K."/>
            <person name="Riley R."/>
            <person name="Lipzen A."/>
            <person name="Clum A."/>
            <person name="Drula E."/>
            <person name="Henrissat B."/>
            <person name="Kohler A."/>
            <person name="Grigoriev I.V."/>
            <person name="Martin F.M."/>
            <person name="Hacquard S."/>
        </authorList>
    </citation>
    <scope>NUCLEOTIDE SEQUENCE</scope>
    <source>
        <strain evidence="4">MPI-CAGE-AT-0147</strain>
    </source>
</reference>
<evidence type="ECO:0000313" key="4">
    <source>
        <dbReference type="EMBL" id="KAH7130925.1"/>
    </source>
</evidence>
<comment type="similarity">
    <text evidence="1">Belongs to the zinc-containing alcohol dehydrogenase family.</text>
</comment>
<dbReference type="Gene3D" id="3.40.50.720">
    <property type="entry name" value="NAD(P)-binding Rossmann-like Domain"/>
    <property type="match status" value="1"/>
</dbReference>
<dbReference type="InterPro" id="IPR020843">
    <property type="entry name" value="ER"/>
</dbReference>
<protein>
    <submittedName>
        <fullName evidence="4">Zinc binding dehydrogenase</fullName>
    </submittedName>
</protein>
<dbReference type="PANTHER" id="PTHR45348">
    <property type="entry name" value="HYPOTHETICAL OXIDOREDUCTASE (EUROFUNG)"/>
    <property type="match status" value="1"/>
</dbReference>
<dbReference type="Pfam" id="PF08240">
    <property type="entry name" value="ADH_N"/>
    <property type="match status" value="1"/>
</dbReference>
<keyword evidence="2" id="KW-0560">Oxidoreductase</keyword>
<dbReference type="CDD" id="cd08249">
    <property type="entry name" value="enoyl_reductase_like"/>
    <property type="match status" value="1"/>
</dbReference>
<evidence type="ECO:0000256" key="2">
    <source>
        <dbReference type="ARBA" id="ARBA00023002"/>
    </source>
</evidence>
<dbReference type="EMBL" id="JAGMUV010000017">
    <property type="protein sequence ID" value="KAH7130925.1"/>
    <property type="molecule type" value="Genomic_DNA"/>
</dbReference>